<dbReference type="STRING" id="745531.A0A0C3ND46"/>
<dbReference type="OrthoDB" id="1470350at2759"/>
<accession>A0A0C3ND46</accession>
<organism evidence="1 2">
    <name type="scientific">Phlebiopsis gigantea (strain 11061_1 CR5-6)</name>
    <name type="common">White-rot fungus</name>
    <name type="synonym">Peniophora gigantea</name>
    <dbReference type="NCBI Taxonomy" id="745531"/>
    <lineage>
        <taxon>Eukaryota</taxon>
        <taxon>Fungi</taxon>
        <taxon>Dikarya</taxon>
        <taxon>Basidiomycota</taxon>
        <taxon>Agaricomycotina</taxon>
        <taxon>Agaricomycetes</taxon>
        <taxon>Polyporales</taxon>
        <taxon>Phanerochaetaceae</taxon>
        <taxon>Phlebiopsis</taxon>
    </lineage>
</organism>
<name>A0A0C3ND46_PHLG1</name>
<gene>
    <name evidence="1" type="ORF">PHLGIDRAFT_39271</name>
</gene>
<reference evidence="1 2" key="1">
    <citation type="journal article" date="2014" name="PLoS Genet.">
        <title>Analysis of the Phlebiopsis gigantea genome, transcriptome and secretome provides insight into its pioneer colonization strategies of wood.</title>
        <authorList>
            <person name="Hori C."/>
            <person name="Ishida T."/>
            <person name="Igarashi K."/>
            <person name="Samejima M."/>
            <person name="Suzuki H."/>
            <person name="Master E."/>
            <person name="Ferreira P."/>
            <person name="Ruiz-Duenas F.J."/>
            <person name="Held B."/>
            <person name="Canessa P."/>
            <person name="Larrondo L.F."/>
            <person name="Schmoll M."/>
            <person name="Druzhinina I.S."/>
            <person name="Kubicek C.P."/>
            <person name="Gaskell J.A."/>
            <person name="Kersten P."/>
            <person name="St John F."/>
            <person name="Glasner J."/>
            <person name="Sabat G."/>
            <person name="Splinter BonDurant S."/>
            <person name="Syed K."/>
            <person name="Yadav J."/>
            <person name="Mgbeahuruike A.C."/>
            <person name="Kovalchuk A."/>
            <person name="Asiegbu F.O."/>
            <person name="Lackner G."/>
            <person name="Hoffmeister D."/>
            <person name="Rencoret J."/>
            <person name="Gutierrez A."/>
            <person name="Sun H."/>
            <person name="Lindquist E."/>
            <person name="Barry K."/>
            <person name="Riley R."/>
            <person name="Grigoriev I.V."/>
            <person name="Henrissat B."/>
            <person name="Kues U."/>
            <person name="Berka R.M."/>
            <person name="Martinez A.T."/>
            <person name="Covert S.F."/>
            <person name="Blanchette R.A."/>
            <person name="Cullen D."/>
        </authorList>
    </citation>
    <scope>NUCLEOTIDE SEQUENCE [LARGE SCALE GENOMIC DNA]</scope>
    <source>
        <strain evidence="1 2">11061_1 CR5-6</strain>
    </source>
</reference>
<proteinExistence type="predicted"/>
<evidence type="ECO:0000313" key="1">
    <source>
        <dbReference type="EMBL" id="KIP02439.1"/>
    </source>
</evidence>
<dbReference type="AlphaFoldDB" id="A0A0C3ND46"/>
<protein>
    <submittedName>
        <fullName evidence="1">Uncharacterized protein</fullName>
    </submittedName>
</protein>
<dbReference type="EMBL" id="KN840675">
    <property type="protein sequence ID" value="KIP02439.1"/>
    <property type="molecule type" value="Genomic_DNA"/>
</dbReference>
<keyword evidence="2" id="KW-1185">Reference proteome</keyword>
<sequence length="84" mass="9158">MNAISMTMFAHNLSISTGSQSIATFLDSITNGPDDTSTFANKLAAVVINAFPRLLSLPNPMKRWADMLRTELGKIAQDVWDASE</sequence>
<evidence type="ECO:0000313" key="2">
    <source>
        <dbReference type="Proteomes" id="UP000053257"/>
    </source>
</evidence>
<feature type="non-terminal residue" evidence="1">
    <location>
        <position position="84"/>
    </location>
</feature>
<dbReference type="HOGENOM" id="CLU_2533696_0_0_1"/>
<dbReference type="Proteomes" id="UP000053257">
    <property type="component" value="Unassembled WGS sequence"/>
</dbReference>